<sequence>MANTINTQYIKSPQKRNSKILKDGKENASPKNSLQLKRGKSSTIENKQYLRKICLEFQSINSDQERIQVLKEIQYFVHHTNAKYDMELVCNIATNMINYLDQVSTHRDGSNVGIISVIFSILVNLFQNFQEEDLTFFKLHGAELLEKCVIVCKSVREDCKDTFICDLVQLLEILSRLNAEEMKLKMADNEFFLDILNDVFDSDELDMSVKYYAVQVFKNISCYDENERSKIVEHEGLMKAFIDFYMFYDHDEPDTESISLIVLNLSLCSHTKVRLVEIESIIDMLLNLCNETMQTRKNAIAACGNLILQEENRLTLLTHNDGSMIDAMENILRGEEESVIQRRVARIVRYCCDETTVKLMMNHGSIVETCCIVALGNTSIEVRAETIDTLACFAFYSNETSSDYEKILSALVKIGKTSTQPKCINNIMKSFNKISLKERHRRPMVKCRDLLNVIGSTLSSNDSSSLALEQASNTLYNLSQDENAREFMVTHNLLRVMIDVGLKKVSNACALSIYHVNMALVNMTKSEFTRQIMSDEKDLIQCLMTFVQSSNIAIDSKEAAKSAILNLVPLI</sequence>
<dbReference type="EMBL" id="BLLK01000038">
    <property type="protein sequence ID" value="GFH49262.1"/>
    <property type="molecule type" value="Genomic_DNA"/>
</dbReference>
<gene>
    <name evidence="2" type="ORF">CTEN210_05738</name>
</gene>
<evidence type="ECO:0000313" key="2">
    <source>
        <dbReference type="EMBL" id="GFH49262.1"/>
    </source>
</evidence>
<dbReference type="InterPro" id="IPR011989">
    <property type="entry name" value="ARM-like"/>
</dbReference>
<feature type="region of interest" description="Disordered" evidence="1">
    <location>
        <begin position="13"/>
        <end position="40"/>
    </location>
</feature>
<feature type="compositionally biased region" description="Polar residues" evidence="1">
    <location>
        <begin position="29"/>
        <end position="40"/>
    </location>
</feature>
<comment type="caution">
    <text evidence="2">The sequence shown here is derived from an EMBL/GenBank/DDBJ whole genome shotgun (WGS) entry which is preliminary data.</text>
</comment>
<dbReference type="Proteomes" id="UP001054902">
    <property type="component" value="Unassembled WGS sequence"/>
</dbReference>
<name>A0AAD3H3I4_9STRA</name>
<protein>
    <submittedName>
        <fullName evidence="2">Uncharacterized protein</fullName>
    </submittedName>
</protein>
<dbReference type="InterPro" id="IPR016024">
    <property type="entry name" value="ARM-type_fold"/>
</dbReference>
<organism evidence="2 3">
    <name type="scientific">Chaetoceros tenuissimus</name>
    <dbReference type="NCBI Taxonomy" id="426638"/>
    <lineage>
        <taxon>Eukaryota</taxon>
        <taxon>Sar</taxon>
        <taxon>Stramenopiles</taxon>
        <taxon>Ochrophyta</taxon>
        <taxon>Bacillariophyta</taxon>
        <taxon>Coscinodiscophyceae</taxon>
        <taxon>Chaetocerotophycidae</taxon>
        <taxon>Chaetocerotales</taxon>
        <taxon>Chaetocerotaceae</taxon>
        <taxon>Chaetoceros</taxon>
    </lineage>
</organism>
<evidence type="ECO:0000256" key="1">
    <source>
        <dbReference type="SAM" id="MobiDB-lite"/>
    </source>
</evidence>
<dbReference type="SUPFAM" id="SSF48371">
    <property type="entry name" value="ARM repeat"/>
    <property type="match status" value="2"/>
</dbReference>
<accession>A0AAD3H3I4</accession>
<keyword evidence="3" id="KW-1185">Reference proteome</keyword>
<dbReference type="Gene3D" id="1.25.10.10">
    <property type="entry name" value="Leucine-rich Repeat Variant"/>
    <property type="match status" value="1"/>
</dbReference>
<proteinExistence type="predicted"/>
<evidence type="ECO:0000313" key="3">
    <source>
        <dbReference type="Proteomes" id="UP001054902"/>
    </source>
</evidence>
<reference evidence="2 3" key="1">
    <citation type="journal article" date="2021" name="Sci. Rep.">
        <title>The genome of the diatom Chaetoceros tenuissimus carries an ancient integrated fragment of an extant virus.</title>
        <authorList>
            <person name="Hongo Y."/>
            <person name="Kimura K."/>
            <person name="Takaki Y."/>
            <person name="Yoshida Y."/>
            <person name="Baba S."/>
            <person name="Kobayashi G."/>
            <person name="Nagasaki K."/>
            <person name="Hano T."/>
            <person name="Tomaru Y."/>
        </authorList>
    </citation>
    <scope>NUCLEOTIDE SEQUENCE [LARGE SCALE GENOMIC DNA]</scope>
    <source>
        <strain evidence="2 3">NIES-3715</strain>
    </source>
</reference>
<dbReference type="AlphaFoldDB" id="A0AAD3H3I4"/>